<dbReference type="Pfam" id="PF00933">
    <property type="entry name" value="Glyco_hydro_3"/>
    <property type="match status" value="1"/>
</dbReference>
<dbReference type="Gene3D" id="3.20.20.300">
    <property type="entry name" value="Glycoside hydrolase, family 3, N-terminal domain"/>
    <property type="match status" value="1"/>
</dbReference>
<dbReference type="eggNOG" id="COG1472">
    <property type="taxonomic scope" value="Bacteria"/>
</dbReference>
<proteinExistence type="predicted"/>
<protein>
    <submittedName>
        <fullName evidence="4">Glycoside hydrolase, family 3</fullName>
    </submittedName>
</protein>
<sequence length="482" mass="52657">MKTYQTSLLISLALLALVACKTESDKPSTGVTWPAVNSPIQKDPAMEARISELLSRMTVEQKVGQMIQAEIRYITPEQVKKYHIGSILNGGGTFPNNDKYASEMDWVNVAEAYYQASVDTSDGGLGIPVIWGTDAVHGHNNVVRATLFPHNIGLGATRNPALIRRIGAATAREVSATGVQWTFAPTVASPRDDRWGRTYEGYSEDPAIVRQFAAEMVKGIQGEAGTDELFSPSKMVATVKHFVGDGGTQNGRDRGDARISERELRDIHAQGYVAGLGAGAQTVMASFNSWNGERLHGSFHMLTEVLKNQMGFDGFVVGDWNGHGFVKGCDFTQCAQSVNAGLDMFMSIQEWPQLLENTIKQAKNGEIPMARIDDAVRRILRVKMRAGLFDGMSPKARAKINGVGDVLGNPEHRALAREAVRQSLVLLKNKTVFCLCHPKPIFSWRAMVHTTLVNNPAGGHCRGKARVTPMKISPAPHRYTTA</sequence>
<dbReference type="PROSITE" id="PS51257">
    <property type="entry name" value="PROKAR_LIPOPROTEIN"/>
    <property type="match status" value="1"/>
</dbReference>
<feature type="chain" id="PRO_5003880917" evidence="2">
    <location>
        <begin position="22"/>
        <end position="482"/>
    </location>
</feature>
<dbReference type="HOGENOM" id="CLU_004542_9_2_6"/>
<dbReference type="InterPro" id="IPR051915">
    <property type="entry name" value="Cellulose_Degrad_GH3"/>
</dbReference>
<feature type="domain" description="Glycoside hydrolase family 3 N-terminal" evidence="3">
    <location>
        <begin position="58"/>
        <end position="382"/>
    </location>
</feature>
<dbReference type="AlphaFoldDB" id="K4KS68"/>
<evidence type="ECO:0000259" key="3">
    <source>
        <dbReference type="Pfam" id="PF00933"/>
    </source>
</evidence>
<evidence type="ECO:0000313" key="4">
    <source>
        <dbReference type="EMBL" id="AFV01014.1"/>
    </source>
</evidence>
<keyword evidence="1 4" id="KW-0378">Hydrolase</keyword>
<reference evidence="4 5" key="1">
    <citation type="journal article" date="2013" name="Genome Announc.">
        <title>Complete genome sequence of Simiduia agarivorans SA1(T), a marine bacterium able to degrade a variety of polysaccharides.</title>
        <authorList>
            <person name="Lin S.Y."/>
            <person name="Shieh W.Y."/>
            <person name="Chen J.S."/>
            <person name="Tang S.L."/>
        </authorList>
    </citation>
    <scope>NUCLEOTIDE SEQUENCE [LARGE SCALE GENOMIC DNA]</scope>
    <source>
        <strain evidence="5">DSM 21679 / JCM 13881 / BCRC 17597 / SA1</strain>
    </source>
</reference>
<evidence type="ECO:0000256" key="1">
    <source>
        <dbReference type="ARBA" id="ARBA00022801"/>
    </source>
</evidence>
<dbReference type="GO" id="GO:0009251">
    <property type="term" value="P:glucan catabolic process"/>
    <property type="evidence" value="ECO:0007669"/>
    <property type="project" value="TreeGrafter"/>
</dbReference>
<evidence type="ECO:0000256" key="2">
    <source>
        <dbReference type="SAM" id="SignalP"/>
    </source>
</evidence>
<feature type="signal peptide" evidence="2">
    <location>
        <begin position="1"/>
        <end position="21"/>
    </location>
</feature>
<organism evidence="4 5">
    <name type="scientific">Simiduia agarivorans (strain DSM 21679 / JCM 13881 / BCRC 17597 / SA1)</name>
    <dbReference type="NCBI Taxonomy" id="1117647"/>
    <lineage>
        <taxon>Bacteria</taxon>
        <taxon>Pseudomonadati</taxon>
        <taxon>Pseudomonadota</taxon>
        <taxon>Gammaproteobacteria</taxon>
        <taxon>Cellvibrionales</taxon>
        <taxon>Cellvibrionaceae</taxon>
        <taxon>Simiduia</taxon>
    </lineage>
</organism>
<dbReference type="PANTHER" id="PTHR30620">
    <property type="entry name" value="PERIPLASMIC BETA-GLUCOSIDASE-RELATED"/>
    <property type="match status" value="1"/>
</dbReference>
<dbReference type="PRINTS" id="PR00133">
    <property type="entry name" value="GLHYDRLASE3"/>
</dbReference>
<keyword evidence="5" id="KW-1185">Reference proteome</keyword>
<evidence type="ECO:0000313" key="5">
    <source>
        <dbReference type="Proteomes" id="UP000000466"/>
    </source>
</evidence>
<dbReference type="EMBL" id="CP003746">
    <property type="protein sequence ID" value="AFV01014.1"/>
    <property type="molecule type" value="Genomic_DNA"/>
</dbReference>
<dbReference type="InterPro" id="IPR001764">
    <property type="entry name" value="Glyco_hydro_3_N"/>
</dbReference>
<dbReference type="RefSeq" id="WP_015049164.1">
    <property type="nucleotide sequence ID" value="NC_018868.3"/>
</dbReference>
<accession>K4KS68</accession>
<dbReference type="InterPro" id="IPR036962">
    <property type="entry name" value="Glyco_hydro_3_N_sf"/>
</dbReference>
<gene>
    <name evidence="4" type="ordered locus">M5M_19455</name>
</gene>
<dbReference type="KEGG" id="saga:M5M_19455"/>
<dbReference type="GO" id="GO:0008422">
    <property type="term" value="F:beta-glucosidase activity"/>
    <property type="evidence" value="ECO:0007669"/>
    <property type="project" value="TreeGrafter"/>
</dbReference>
<dbReference type="STRING" id="1117647.M5M_19455"/>
<dbReference type="Proteomes" id="UP000000466">
    <property type="component" value="Chromosome"/>
</dbReference>
<keyword evidence="2" id="KW-0732">Signal</keyword>
<name>K4KS68_SIMAS</name>
<dbReference type="PANTHER" id="PTHR30620:SF77">
    <property type="entry name" value="LYSOSOMAL BETA GLUCOSIDASE-LIKE"/>
    <property type="match status" value="1"/>
</dbReference>
<dbReference type="SUPFAM" id="SSF51445">
    <property type="entry name" value="(Trans)glycosidases"/>
    <property type="match status" value="1"/>
</dbReference>
<dbReference type="InterPro" id="IPR017853">
    <property type="entry name" value="GH"/>
</dbReference>